<evidence type="ECO:0000313" key="2">
    <source>
        <dbReference type="EMBL" id="EOR02091.1"/>
    </source>
</evidence>
<feature type="region of interest" description="Disordered" evidence="1">
    <location>
        <begin position="1"/>
        <end position="54"/>
    </location>
</feature>
<dbReference type="InterPro" id="IPR012471">
    <property type="entry name" value="DUF1690"/>
</dbReference>
<reference evidence="3" key="1">
    <citation type="journal article" date="2013" name="BMC Genomics">
        <title>Genome and transcriptome sequencing of the halophilic fungus Wallemia ichthyophaga: haloadaptations present and absent.</title>
        <authorList>
            <person name="Zajc J."/>
            <person name="Liu Y."/>
            <person name="Dai W."/>
            <person name="Yang Z."/>
            <person name="Hu J."/>
            <person name="Gostincar C."/>
            <person name="Gunde-Cimerman N."/>
        </authorList>
    </citation>
    <scope>NUCLEOTIDE SEQUENCE [LARGE SCALE GENOMIC DNA]</scope>
    <source>
        <strain evidence="3">EXF-994 / CBS 113033</strain>
    </source>
</reference>
<dbReference type="Pfam" id="PF07956">
    <property type="entry name" value="DUF1690"/>
    <property type="match status" value="1"/>
</dbReference>
<dbReference type="Proteomes" id="UP000014064">
    <property type="component" value="Unassembled WGS sequence"/>
</dbReference>
<accession>R9APR5</accession>
<dbReference type="AlphaFoldDB" id="R9APR5"/>
<organism evidence="2 3">
    <name type="scientific">Wallemia ichthyophaga (strain EXF-994 / CBS 113033)</name>
    <dbReference type="NCBI Taxonomy" id="1299270"/>
    <lineage>
        <taxon>Eukaryota</taxon>
        <taxon>Fungi</taxon>
        <taxon>Dikarya</taxon>
        <taxon>Basidiomycota</taxon>
        <taxon>Wallemiomycotina</taxon>
        <taxon>Wallemiomycetes</taxon>
        <taxon>Wallemiales</taxon>
        <taxon>Wallemiaceae</taxon>
        <taxon>Wallemia</taxon>
    </lineage>
</organism>
<evidence type="ECO:0000256" key="1">
    <source>
        <dbReference type="SAM" id="MobiDB-lite"/>
    </source>
</evidence>
<feature type="compositionally biased region" description="Low complexity" evidence="1">
    <location>
        <begin position="38"/>
        <end position="50"/>
    </location>
</feature>
<keyword evidence="3" id="KW-1185">Reference proteome</keyword>
<dbReference type="GeneID" id="20376719"/>
<dbReference type="eggNOG" id="ENOG502S4WP">
    <property type="taxonomic scope" value="Eukaryota"/>
</dbReference>
<dbReference type="HOGENOM" id="CLU_093897_1_0_1"/>
<dbReference type="OMA" id="GKSLNCW"/>
<feature type="compositionally biased region" description="Polar residues" evidence="1">
    <location>
        <begin position="1"/>
        <end position="29"/>
    </location>
</feature>
<dbReference type="EMBL" id="KE007228">
    <property type="protein sequence ID" value="EOR02091.1"/>
    <property type="molecule type" value="Genomic_DNA"/>
</dbReference>
<name>R9APR5_WALI9</name>
<feature type="region of interest" description="Disordered" evidence="1">
    <location>
        <begin position="66"/>
        <end position="102"/>
    </location>
</feature>
<dbReference type="OrthoDB" id="5544375at2759"/>
<dbReference type="KEGG" id="wic:J056_003767"/>
<dbReference type="RefSeq" id="XP_009267258.1">
    <property type="nucleotide sequence ID" value="XM_009268983.1"/>
</dbReference>
<evidence type="ECO:0000313" key="3">
    <source>
        <dbReference type="Proteomes" id="UP000014064"/>
    </source>
</evidence>
<feature type="compositionally biased region" description="Polar residues" evidence="1">
    <location>
        <begin position="75"/>
        <end position="100"/>
    </location>
</feature>
<sequence>MGSNQSTPQDFHSETTPTTPIRFSTSLVNDLSDDQKTESQTQSQTPSQITLDEQIRNRINSELSRLRSEEHSIRQQIENSLAQDNAAKSKQPDNSILSSENVKRNIDDIKTKIDKHHQKRDINNFPEVKNSHSSLISCFKDNSQTPLNCHIQVDQFKQAVSQAEKIFIHSLQTA</sequence>
<proteinExistence type="predicted"/>
<gene>
    <name evidence="2" type="ORF">J056_003767</name>
</gene>
<protein>
    <submittedName>
        <fullName evidence="2">Uncharacterized protein</fullName>
    </submittedName>
</protein>